<dbReference type="EMBL" id="MU005580">
    <property type="protein sequence ID" value="KAF2685007.1"/>
    <property type="molecule type" value="Genomic_DNA"/>
</dbReference>
<evidence type="ECO:0000256" key="3">
    <source>
        <dbReference type="ARBA" id="ARBA00023002"/>
    </source>
</evidence>
<keyword evidence="5" id="KW-1185">Reference proteome</keyword>
<dbReference type="PRINTS" id="PR00081">
    <property type="entry name" value="GDHRDH"/>
</dbReference>
<dbReference type="SUPFAM" id="SSF51735">
    <property type="entry name" value="NAD(P)-binding Rossmann-fold domains"/>
    <property type="match status" value="1"/>
</dbReference>
<keyword evidence="3" id="KW-0560">Oxidoreductase</keyword>
<dbReference type="GO" id="GO:0016491">
    <property type="term" value="F:oxidoreductase activity"/>
    <property type="evidence" value="ECO:0007669"/>
    <property type="project" value="UniProtKB-KW"/>
</dbReference>
<evidence type="ECO:0000256" key="1">
    <source>
        <dbReference type="ARBA" id="ARBA00006484"/>
    </source>
</evidence>
<organism evidence="4 5">
    <name type="scientific">Lentithecium fluviatile CBS 122367</name>
    <dbReference type="NCBI Taxonomy" id="1168545"/>
    <lineage>
        <taxon>Eukaryota</taxon>
        <taxon>Fungi</taxon>
        <taxon>Dikarya</taxon>
        <taxon>Ascomycota</taxon>
        <taxon>Pezizomycotina</taxon>
        <taxon>Dothideomycetes</taxon>
        <taxon>Pleosporomycetidae</taxon>
        <taxon>Pleosporales</taxon>
        <taxon>Massarineae</taxon>
        <taxon>Lentitheciaceae</taxon>
        <taxon>Lentithecium</taxon>
    </lineage>
</organism>
<evidence type="ECO:0000313" key="5">
    <source>
        <dbReference type="Proteomes" id="UP000799291"/>
    </source>
</evidence>
<dbReference type="PANTHER" id="PTHR43544">
    <property type="entry name" value="SHORT-CHAIN DEHYDROGENASE/REDUCTASE"/>
    <property type="match status" value="1"/>
</dbReference>
<sequence length="249" mass="26011">MTPLTVILVTGVSRGIGKAVAAAYLARPNHIVIGSVRDAKAPQAEDLKKLSTGDGSRLLLVSIENASRSDPKKAVQDIEAAGIDHVDIVISSAGVSPGPAPLDAVDPEVVVETFNINAVSSIVLFQAVNKLLVKSAAPKWISVSSRAGSIGAAVDFYYYVGAYGVSKAAQNWFTKTLHFGNPSLTAFAVHPGFVHTDMGVAAANAAGIDLPATSAEESATKLLEVIDSATREATSRKLIDIITGEEYLW</sequence>
<dbReference type="Proteomes" id="UP000799291">
    <property type="component" value="Unassembled WGS sequence"/>
</dbReference>
<proteinExistence type="inferred from homology"/>
<keyword evidence="2" id="KW-0521">NADP</keyword>
<protein>
    <submittedName>
        <fullName evidence="4">NAD(P)-binding protein</fullName>
    </submittedName>
</protein>
<name>A0A6G1J3B4_9PLEO</name>
<dbReference type="InterPro" id="IPR051468">
    <property type="entry name" value="Fungal_SecMetab_SDRs"/>
</dbReference>
<dbReference type="Pfam" id="PF00106">
    <property type="entry name" value="adh_short"/>
    <property type="match status" value="1"/>
</dbReference>
<dbReference type="GO" id="GO:0005737">
    <property type="term" value="C:cytoplasm"/>
    <property type="evidence" value="ECO:0007669"/>
    <property type="project" value="TreeGrafter"/>
</dbReference>
<dbReference type="InterPro" id="IPR002347">
    <property type="entry name" value="SDR_fam"/>
</dbReference>
<gene>
    <name evidence="4" type="ORF">K458DRAFT_338229</name>
</gene>
<evidence type="ECO:0000256" key="2">
    <source>
        <dbReference type="ARBA" id="ARBA00022857"/>
    </source>
</evidence>
<dbReference type="InterPro" id="IPR036291">
    <property type="entry name" value="NAD(P)-bd_dom_sf"/>
</dbReference>
<accession>A0A6G1J3B4</accession>
<comment type="similarity">
    <text evidence="1">Belongs to the short-chain dehydrogenases/reductases (SDR) family.</text>
</comment>
<dbReference type="Gene3D" id="3.40.50.720">
    <property type="entry name" value="NAD(P)-binding Rossmann-like Domain"/>
    <property type="match status" value="1"/>
</dbReference>
<dbReference type="PANTHER" id="PTHR43544:SF7">
    <property type="entry name" value="NADB-LER2"/>
    <property type="match status" value="1"/>
</dbReference>
<dbReference type="OrthoDB" id="9876299at2759"/>
<evidence type="ECO:0000313" key="4">
    <source>
        <dbReference type="EMBL" id="KAF2685007.1"/>
    </source>
</evidence>
<dbReference type="AlphaFoldDB" id="A0A6G1J3B4"/>
<reference evidence="4" key="1">
    <citation type="journal article" date="2020" name="Stud. Mycol.">
        <title>101 Dothideomycetes genomes: a test case for predicting lifestyles and emergence of pathogens.</title>
        <authorList>
            <person name="Haridas S."/>
            <person name="Albert R."/>
            <person name="Binder M."/>
            <person name="Bloem J."/>
            <person name="Labutti K."/>
            <person name="Salamov A."/>
            <person name="Andreopoulos B."/>
            <person name="Baker S."/>
            <person name="Barry K."/>
            <person name="Bills G."/>
            <person name="Bluhm B."/>
            <person name="Cannon C."/>
            <person name="Castanera R."/>
            <person name="Culley D."/>
            <person name="Daum C."/>
            <person name="Ezra D."/>
            <person name="Gonzalez J."/>
            <person name="Henrissat B."/>
            <person name="Kuo A."/>
            <person name="Liang C."/>
            <person name="Lipzen A."/>
            <person name="Lutzoni F."/>
            <person name="Magnuson J."/>
            <person name="Mondo S."/>
            <person name="Nolan M."/>
            <person name="Ohm R."/>
            <person name="Pangilinan J."/>
            <person name="Park H.-J."/>
            <person name="Ramirez L."/>
            <person name="Alfaro M."/>
            <person name="Sun H."/>
            <person name="Tritt A."/>
            <person name="Yoshinaga Y."/>
            <person name="Zwiers L.-H."/>
            <person name="Turgeon B."/>
            <person name="Goodwin S."/>
            <person name="Spatafora J."/>
            <person name="Crous P."/>
            <person name="Grigoriev I."/>
        </authorList>
    </citation>
    <scope>NUCLEOTIDE SEQUENCE</scope>
    <source>
        <strain evidence="4">CBS 122367</strain>
    </source>
</reference>